<dbReference type="InterPro" id="IPR029191">
    <property type="entry name" value="Uds1"/>
</dbReference>
<dbReference type="Pfam" id="PF15456">
    <property type="entry name" value="Uds1"/>
    <property type="match status" value="1"/>
</dbReference>
<dbReference type="AlphaFoldDB" id="A0A5N6UZ42"/>
<sequence length="377" mass="42144">MKRAATIPGWYPINDDSSSPTKARSSENPFLKAILNPIPTTNLLSNLSNKRGYTALSKNGGYPKYNYSKKNMENSKSPTNAPVLPKEPKSTMGKPLPVLPTQTKTLPTIASPQRSPASNSCCYLTPQAGSNQLVYRCRRQLSSSTGSSLRREHSSGRTPSDKSVAEQERRSKIEFHVNAQQVEPSIIRYGVISAHAHLTLSVTELNELRNHAKRQAEQLKVLSKHEVAILSQELVKIEEHCKYLQDTCISLQADRRNLQEQKIRDLTSASWIGPKWKGRMLEREQELINLDTSIDRCTGMLEHAVEKRVFIRHRLLEHIAAILAVEPPTVLPSQYLQFSTNTIPSSSEIFQQRVQSIPIFADSALFTATGCGGGYRI</sequence>
<accession>A0A5N6UZ42</accession>
<protein>
    <submittedName>
        <fullName evidence="3">Up-regulated during septation-domain-containing protein</fullName>
    </submittedName>
</protein>
<dbReference type="OrthoDB" id="5429395at2759"/>
<dbReference type="Proteomes" id="UP000326950">
    <property type="component" value="Unassembled WGS sequence"/>
</dbReference>
<dbReference type="EMBL" id="ML738614">
    <property type="protein sequence ID" value="KAE8163743.1"/>
    <property type="molecule type" value="Genomic_DNA"/>
</dbReference>
<feature type="compositionally biased region" description="Polar residues" evidence="1">
    <location>
        <begin position="15"/>
        <end position="26"/>
    </location>
</feature>
<evidence type="ECO:0000259" key="2">
    <source>
        <dbReference type="Pfam" id="PF15456"/>
    </source>
</evidence>
<gene>
    <name evidence="3" type="ORF">BDV40DRAFT_299089</name>
</gene>
<evidence type="ECO:0000256" key="1">
    <source>
        <dbReference type="SAM" id="MobiDB-lite"/>
    </source>
</evidence>
<organism evidence="3 4">
    <name type="scientific">Aspergillus tamarii</name>
    <dbReference type="NCBI Taxonomy" id="41984"/>
    <lineage>
        <taxon>Eukaryota</taxon>
        <taxon>Fungi</taxon>
        <taxon>Dikarya</taxon>
        <taxon>Ascomycota</taxon>
        <taxon>Pezizomycotina</taxon>
        <taxon>Eurotiomycetes</taxon>
        <taxon>Eurotiomycetidae</taxon>
        <taxon>Eurotiales</taxon>
        <taxon>Aspergillaceae</taxon>
        <taxon>Aspergillus</taxon>
        <taxon>Aspergillus subgen. Circumdati</taxon>
    </lineage>
</organism>
<feature type="region of interest" description="Disordered" evidence="1">
    <location>
        <begin position="1"/>
        <end position="26"/>
    </location>
</feature>
<name>A0A5N6UZ42_ASPTM</name>
<feature type="domain" description="Up-regulated during septation protein 1" evidence="2">
    <location>
        <begin position="207"/>
        <end position="325"/>
    </location>
</feature>
<feature type="region of interest" description="Disordered" evidence="1">
    <location>
        <begin position="143"/>
        <end position="168"/>
    </location>
</feature>
<evidence type="ECO:0000313" key="4">
    <source>
        <dbReference type="Proteomes" id="UP000326950"/>
    </source>
</evidence>
<keyword evidence="4" id="KW-1185">Reference proteome</keyword>
<evidence type="ECO:0000313" key="3">
    <source>
        <dbReference type="EMBL" id="KAE8163743.1"/>
    </source>
</evidence>
<feature type="region of interest" description="Disordered" evidence="1">
    <location>
        <begin position="67"/>
        <end position="96"/>
    </location>
</feature>
<proteinExistence type="predicted"/>
<reference evidence="3 4" key="1">
    <citation type="submission" date="2019-04" db="EMBL/GenBank/DDBJ databases">
        <title>Friends and foes A comparative genomics study of 23 Aspergillus species from section Flavi.</title>
        <authorList>
            <consortium name="DOE Joint Genome Institute"/>
            <person name="Kjaerbolling I."/>
            <person name="Vesth T."/>
            <person name="Frisvad J.C."/>
            <person name="Nybo J.L."/>
            <person name="Theobald S."/>
            <person name="Kildgaard S."/>
            <person name="Isbrandt T."/>
            <person name="Kuo A."/>
            <person name="Sato A."/>
            <person name="Lyhne E.K."/>
            <person name="Kogle M.E."/>
            <person name="Wiebenga A."/>
            <person name="Kun R.S."/>
            <person name="Lubbers R.J."/>
            <person name="Makela M.R."/>
            <person name="Barry K."/>
            <person name="Chovatia M."/>
            <person name="Clum A."/>
            <person name="Daum C."/>
            <person name="Haridas S."/>
            <person name="He G."/>
            <person name="LaButti K."/>
            <person name="Lipzen A."/>
            <person name="Mondo S."/>
            <person name="Riley R."/>
            <person name="Salamov A."/>
            <person name="Simmons B.A."/>
            <person name="Magnuson J.K."/>
            <person name="Henrissat B."/>
            <person name="Mortensen U.H."/>
            <person name="Larsen T.O."/>
            <person name="Devries R.P."/>
            <person name="Grigoriev I.V."/>
            <person name="Machida M."/>
            <person name="Baker S.E."/>
            <person name="Andersen M.R."/>
        </authorList>
    </citation>
    <scope>NUCLEOTIDE SEQUENCE [LARGE SCALE GENOMIC DNA]</scope>
    <source>
        <strain evidence="3 4">CBS 117626</strain>
    </source>
</reference>
<feature type="compositionally biased region" description="Basic and acidic residues" evidence="1">
    <location>
        <begin position="149"/>
        <end position="168"/>
    </location>
</feature>